<comment type="similarity">
    <text evidence="4">Belongs to the peptidase M24B family.</text>
</comment>
<dbReference type="InterPro" id="IPR007865">
    <property type="entry name" value="Aminopep_P_N"/>
</dbReference>
<dbReference type="PANTHER" id="PTHR43226:SF4">
    <property type="entry name" value="XAA-PRO AMINOPEPTIDASE 3"/>
    <property type="match status" value="1"/>
</dbReference>
<name>A0A6G1GJ43_9PEZI</name>
<dbReference type="Pfam" id="PF05195">
    <property type="entry name" value="AMP_N"/>
    <property type="match status" value="1"/>
</dbReference>
<comment type="function">
    <text evidence="3">Catalyzes the removal of a penultimate prolyl residue from the N-termini of peptides.</text>
</comment>
<dbReference type="Gene3D" id="3.40.350.10">
    <property type="entry name" value="Creatinase/prolidase N-terminal domain"/>
    <property type="match status" value="1"/>
</dbReference>
<dbReference type="Pfam" id="PF00557">
    <property type="entry name" value="Peptidase_M24"/>
    <property type="match status" value="1"/>
</dbReference>
<dbReference type="AlphaFoldDB" id="A0A6G1GJ43"/>
<organism evidence="13 14">
    <name type="scientific">Aulographum hederae CBS 113979</name>
    <dbReference type="NCBI Taxonomy" id="1176131"/>
    <lineage>
        <taxon>Eukaryota</taxon>
        <taxon>Fungi</taxon>
        <taxon>Dikarya</taxon>
        <taxon>Ascomycota</taxon>
        <taxon>Pezizomycotina</taxon>
        <taxon>Dothideomycetes</taxon>
        <taxon>Pleosporomycetidae</taxon>
        <taxon>Aulographales</taxon>
        <taxon>Aulographaceae</taxon>
    </lineage>
</organism>
<evidence type="ECO:0000313" key="13">
    <source>
        <dbReference type="EMBL" id="KAF1980850.1"/>
    </source>
</evidence>
<evidence type="ECO:0000256" key="9">
    <source>
        <dbReference type="ARBA" id="ARBA00023049"/>
    </source>
</evidence>
<keyword evidence="9" id="KW-0482">Metalloprotease</keyword>
<dbReference type="SUPFAM" id="SSF53092">
    <property type="entry name" value="Creatinase/prolidase N-terminal domain"/>
    <property type="match status" value="1"/>
</dbReference>
<dbReference type="SMART" id="SM01011">
    <property type="entry name" value="AMP_N"/>
    <property type="match status" value="1"/>
</dbReference>
<dbReference type="Gene3D" id="3.90.230.10">
    <property type="entry name" value="Creatinase/methionine aminopeptidase superfamily"/>
    <property type="match status" value="1"/>
</dbReference>
<accession>A0A6G1GJ43</accession>
<dbReference type="EMBL" id="ML977217">
    <property type="protein sequence ID" value="KAF1980850.1"/>
    <property type="molecule type" value="Genomic_DNA"/>
</dbReference>
<keyword evidence="10" id="KW-0464">Manganese</keyword>
<dbReference type="SUPFAM" id="SSF55920">
    <property type="entry name" value="Creatinase/aminopeptidase"/>
    <property type="match status" value="1"/>
</dbReference>
<sequence length="494" mass="55553">MRPALRALHAVTRPRSQLLCSRCFWKWGAIPQPARRTLVSAADLQFGQPLHETHPHLLKPGELTPGITALEYANRRAKLARAMPKGSIAILSSAEVKWRSGAVFYEFHQDSDFFYLTGFNEPQALAIIEKTDDADEYVFHLYVREKDEKEELWEGARSGVQAAEDVFNADRANDIKRVQHTLRELIMSAKNIYIDTPENRFLKPQNQRRSAVWNIDGVHDILQSAGAKVHSLRQPMNSIRINKSEAEIRNMRRAGQASGRAITDAMRQHWAYEKDLHAFLDYEFKKQGCDGTAYVPVVGGGKNALSIHYTHNNATLSPSDLLLVDAGGEYGNYITDITRTWPVSGKFSAAQKDLYECILKVQRSCVSLCREDAGMDLDKLHSIAEDGLKDGLQAIGFDMSAKDAIRTLFPHHLGHYIGLDVHDSPGQSRKEKLLTGQCITIEPGIYVPNDERWPAHFRGIGIRIEDSVCIQPESPLVFTTEAVKEVVDIEALRE</sequence>
<dbReference type="InterPro" id="IPR000994">
    <property type="entry name" value="Pept_M24"/>
</dbReference>
<feature type="domain" description="Aminopeptidase P N-terminal" evidence="12">
    <location>
        <begin position="67"/>
        <end position="202"/>
    </location>
</feature>
<evidence type="ECO:0000256" key="6">
    <source>
        <dbReference type="ARBA" id="ARBA00022438"/>
    </source>
</evidence>
<evidence type="ECO:0000256" key="8">
    <source>
        <dbReference type="ARBA" id="ARBA00022801"/>
    </source>
</evidence>
<evidence type="ECO:0000256" key="7">
    <source>
        <dbReference type="ARBA" id="ARBA00022723"/>
    </source>
</evidence>
<reference evidence="13" key="1">
    <citation type="journal article" date="2020" name="Stud. Mycol.">
        <title>101 Dothideomycetes genomes: a test case for predicting lifestyles and emergence of pathogens.</title>
        <authorList>
            <person name="Haridas S."/>
            <person name="Albert R."/>
            <person name="Binder M."/>
            <person name="Bloem J."/>
            <person name="Labutti K."/>
            <person name="Salamov A."/>
            <person name="Andreopoulos B."/>
            <person name="Baker S."/>
            <person name="Barry K."/>
            <person name="Bills G."/>
            <person name="Bluhm B."/>
            <person name="Cannon C."/>
            <person name="Castanera R."/>
            <person name="Culley D."/>
            <person name="Daum C."/>
            <person name="Ezra D."/>
            <person name="Gonzalez J."/>
            <person name="Henrissat B."/>
            <person name="Kuo A."/>
            <person name="Liang C."/>
            <person name="Lipzen A."/>
            <person name="Lutzoni F."/>
            <person name="Magnuson J."/>
            <person name="Mondo S."/>
            <person name="Nolan M."/>
            <person name="Ohm R."/>
            <person name="Pangilinan J."/>
            <person name="Park H.-J."/>
            <person name="Ramirez L."/>
            <person name="Alfaro M."/>
            <person name="Sun H."/>
            <person name="Tritt A."/>
            <person name="Yoshinaga Y."/>
            <person name="Zwiers L.-H."/>
            <person name="Turgeon B."/>
            <person name="Goodwin S."/>
            <person name="Spatafora J."/>
            <person name="Crous P."/>
            <person name="Grigoriev I."/>
        </authorList>
    </citation>
    <scope>NUCLEOTIDE SEQUENCE</scope>
    <source>
        <strain evidence="13">CBS 113979</strain>
    </source>
</reference>
<evidence type="ECO:0000256" key="10">
    <source>
        <dbReference type="ARBA" id="ARBA00023211"/>
    </source>
</evidence>
<dbReference type="EC" id="3.4.11.9" evidence="5"/>
<comment type="cofactor">
    <cofactor evidence="2">
        <name>Mn(2+)</name>
        <dbReference type="ChEBI" id="CHEBI:29035"/>
    </cofactor>
</comment>
<keyword evidence="8" id="KW-0378">Hydrolase</keyword>
<dbReference type="InterPro" id="IPR036005">
    <property type="entry name" value="Creatinase/aminopeptidase-like"/>
</dbReference>
<evidence type="ECO:0000256" key="3">
    <source>
        <dbReference type="ARBA" id="ARBA00002443"/>
    </source>
</evidence>
<gene>
    <name evidence="13" type="ORF">K402DRAFT_467977</name>
</gene>
<evidence type="ECO:0000256" key="11">
    <source>
        <dbReference type="ARBA" id="ARBA00030849"/>
    </source>
</evidence>
<proteinExistence type="inferred from homology"/>
<evidence type="ECO:0000313" key="14">
    <source>
        <dbReference type="Proteomes" id="UP000800041"/>
    </source>
</evidence>
<evidence type="ECO:0000259" key="12">
    <source>
        <dbReference type="SMART" id="SM01011"/>
    </source>
</evidence>
<evidence type="ECO:0000256" key="2">
    <source>
        <dbReference type="ARBA" id="ARBA00001936"/>
    </source>
</evidence>
<dbReference type="InterPro" id="IPR052433">
    <property type="entry name" value="X-Pro_dipept-like"/>
</dbReference>
<dbReference type="GO" id="GO:0006508">
    <property type="term" value="P:proteolysis"/>
    <property type="evidence" value="ECO:0007669"/>
    <property type="project" value="TreeGrafter"/>
</dbReference>
<protein>
    <recommendedName>
        <fullName evidence="5">Xaa-Pro aminopeptidase</fullName>
        <ecNumber evidence="5">3.4.11.9</ecNumber>
    </recommendedName>
    <alternativeName>
        <fullName evidence="11">Aminoacylproline aminopeptidase</fullName>
    </alternativeName>
</protein>
<evidence type="ECO:0000256" key="1">
    <source>
        <dbReference type="ARBA" id="ARBA00001424"/>
    </source>
</evidence>
<dbReference type="InterPro" id="IPR029149">
    <property type="entry name" value="Creatin/AminoP/Spt16_N"/>
</dbReference>
<keyword evidence="7" id="KW-0479">Metal-binding</keyword>
<keyword evidence="14" id="KW-1185">Reference proteome</keyword>
<dbReference type="Proteomes" id="UP000800041">
    <property type="component" value="Unassembled WGS sequence"/>
</dbReference>
<dbReference type="GO" id="GO:0005739">
    <property type="term" value="C:mitochondrion"/>
    <property type="evidence" value="ECO:0007669"/>
    <property type="project" value="TreeGrafter"/>
</dbReference>
<keyword evidence="6 13" id="KW-0645">Protease</keyword>
<comment type="catalytic activity">
    <reaction evidence="1">
        <text>Release of any N-terminal amino acid, including proline, that is linked to proline, even from a dipeptide or tripeptide.</text>
        <dbReference type="EC" id="3.4.11.9"/>
    </reaction>
</comment>
<dbReference type="CDD" id="cd01087">
    <property type="entry name" value="Prolidase"/>
    <property type="match status" value="1"/>
</dbReference>
<dbReference type="GO" id="GO:0070006">
    <property type="term" value="F:metalloaminopeptidase activity"/>
    <property type="evidence" value="ECO:0007669"/>
    <property type="project" value="InterPro"/>
</dbReference>
<dbReference type="OrthoDB" id="4215474at2759"/>
<evidence type="ECO:0000256" key="4">
    <source>
        <dbReference type="ARBA" id="ARBA00008766"/>
    </source>
</evidence>
<dbReference type="GO" id="GO:0030145">
    <property type="term" value="F:manganese ion binding"/>
    <property type="evidence" value="ECO:0007669"/>
    <property type="project" value="InterPro"/>
</dbReference>
<dbReference type="PANTHER" id="PTHR43226">
    <property type="entry name" value="XAA-PRO AMINOPEPTIDASE 3"/>
    <property type="match status" value="1"/>
</dbReference>
<keyword evidence="6 13" id="KW-0031">Aminopeptidase</keyword>
<evidence type="ECO:0000256" key="5">
    <source>
        <dbReference type="ARBA" id="ARBA00012574"/>
    </source>
</evidence>